<evidence type="ECO:0000256" key="4">
    <source>
        <dbReference type="ARBA" id="ARBA00022679"/>
    </source>
</evidence>
<dbReference type="Pfam" id="PF00535">
    <property type="entry name" value="Glycos_transf_2"/>
    <property type="match status" value="1"/>
</dbReference>
<evidence type="ECO:0000313" key="7">
    <source>
        <dbReference type="EMBL" id="QLJ52515.1"/>
    </source>
</evidence>
<dbReference type="Proteomes" id="UP000510821">
    <property type="component" value="Chromosome"/>
</dbReference>
<gene>
    <name evidence="7" type="ORF">Sv326_0340</name>
</gene>
<evidence type="ECO:0000313" key="8">
    <source>
        <dbReference type="Proteomes" id="UP000510821"/>
    </source>
</evidence>
<evidence type="ECO:0000256" key="5">
    <source>
        <dbReference type="ARBA" id="ARBA00023136"/>
    </source>
</evidence>
<sequence length="236" mass="26412">MLGASIIIPALNEERYIRQTLESVRKQKTSLDYEVIVADNNSKDRTVEIAEKYADRVVVVKRRGTWISRNTGAKKSRGKVLVFVDADTVIPPNYLEVADAVLGEDEISGLSCAFGFDQKSRMLGAIEEMSNSYLLFRGMIGKGEILGFNNAVRRKTFFEAGGFPNKPMEDGAFARKLWKKGRVIYLPEPKVVTSARRISKNGPLTAAVYYGNLALITDLPRLPKKLAIFKEYLSVR</sequence>
<dbReference type="KEGG" id="flt:Sv326_0340"/>
<protein>
    <recommendedName>
        <fullName evidence="6">Glycosyltransferase 2-like domain-containing protein</fullName>
    </recommendedName>
</protein>
<keyword evidence="3" id="KW-0328">Glycosyltransferase</keyword>
<dbReference type="AlphaFoldDB" id="A0A7D6BGH6"/>
<keyword evidence="2" id="KW-1003">Cell membrane</keyword>
<keyword evidence="4" id="KW-0808">Transferase</keyword>
<dbReference type="PANTHER" id="PTHR43646">
    <property type="entry name" value="GLYCOSYLTRANSFERASE"/>
    <property type="match status" value="1"/>
</dbReference>
<feature type="domain" description="Glycosyltransferase 2-like" evidence="6">
    <location>
        <begin position="5"/>
        <end position="107"/>
    </location>
</feature>
<dbReference type="InterPro" id="IPR001173">
    <property type="entry name" value="Glyco_trans_2-like"/>
</dbReference>
<proteinExistence type="predicted"/>
<dbReference type="Gene3D" id="3.90.550.10">
    <property type="entry name" value="Spore Coat Polysaccharide Biosynthesis Protein SpsA, Chain A"/>
    <property type="match status" value="1"/>
</dbReference>
<evidence type="ECO:0000256" key="1">
    <source>
        <dbReference type="ARBA" id="ARBA00004236"/>
    </source>
</evidence>
<dbReference type="GO" id="GO:0016757">
    <property type="term" value="F:glycosyltransferase activity"/>
    <property type="evidence" value="ECO:0007669"/>
    <property type="project" value="UniProtKB-KW"/>
</dbReference>
<keyword evidence="5" id="KW-0472">Membrane</keyword>
<evidence type="ECO:0000256" key="2">
    <source>
        <dbReference type="ARBA" id="ARBA00022475"/>
    </source>
</evidence>
<dbReference type="EMBL" id="CP058998">
    <property type="protein sequence ID" value="QLJ52515.1"/>
    <property type="molecule type" value="Genomic_DNA"/>
</dbReference>
<name>A0A7D6BGH6_FERL1</name>
<evidence type="ECO:0000256" key="3">
    <source>
        <dbReference type="ARBA" id="ARBA00022676"/>
    </source>
</evidence>
<reference evidence="8" key="1">
    <citation type="submission" date="2020-07" db="EMBL/GenBank/DDBJ databases">
        <title>Metabolic diversity and evolutionary history of the archaeal phylum ###Micrarchaeota### uncovered from a freshwater lake metagenome.</title>
        <authorList>
            <person name="Kadnikov V.V."/>
            <person name="Savvichev A.S."/>
            <person name="Mardanov A.V."/>
            <person name="Beletsky A.V."/>
            <person name="Chupakov A.V."/>
            <person name="Kokryatskaya N.M."/>
            <person name="Pimenov N.V."/>
            <person name="Ravin N.V."/>
        </authorList>
    </citation>
    <scope>NUCLEOTIDE SEQUENCE [LARGE SCALE GENOMIC DNA]</scope>
</reference>
<dbReference type="InterPro" id="IPR029044">
    <property type="entry name" value="Nucleotide-diphossugar_trans"/>
</dbReference>
<dbReference type="SUPFAM" id="SSF53448">
    <property type="entry name" value="Nucleotide-diphospho-sugar transferases"/>
    <property type="match status" value="1"/>
</dbReference>
<comment type="subcellular location">
    <subcellularLocation>
        <location evidence="1">Cell membrane</location>
    </subcellularLocation>
</comment>
<dbReference type="PANTHER" id="PTHR43646:SF2">
    <property type="entry name" value="GLYCOSYLTRANSFERASE 2-LIKE DOMAIN-CONTAINING PROTEIN"/>
    <property type="match status" value="1"/>
</dbReference>
<evidence type="ECO:0000259" key="6">
    <source>
        <dbReference type="Pfam" id="PF00535"/>
    </source>
</evidence>
<dbReference type="GO" id="GO:0005886">
    <property type="term" value="C:plasma membrane"/>
    <property type="evidence" value="ECO:0007669"/>
    <property type="project" value="UniProtKB-SubCell"/>
</dbReference>
<organism evidence="7 8">
    <name type="scientific">Fermentimicrarchaeum limneticum</name>
    <dbReference type="NCBI Taxonomy" id="2795018"/>
    <lineage>
        <taxon>Archaea</taxon>
        <taxon>Candidatus Micrarchaeota</taxon>
        <taxon>Candidatus Fermentimicrarchaeales</taxon>
        <taxon>Candidatus Fermentimicrarchaeaceae</taxon>
        <taxon>Candidatus Fermentimicrarchaeum</taxon>
    </lineage>
</organism>
<accession>A0A7D6BGH6</accession>